<keyword evidence="1" id="KW-0645">Protease</keyword>
<dbReference type="Pfam" id="PF07364">
    <property type="entry name" value="DUF1485"/>
    <property type="match status" value="1"/>
</dbReference>
<evidence type="ECO:0000259" key="3">
    <source>
        <dbReference type="Pfam" id="PF07364"/>
    </source>
</evidence>
<dbReference type="Pfam" id="PF07171">
    <property type="entry name" value="MlrC_C"/>
    <property type="match status" value="1"/>
</dbReference>
<keyword evidence="1" id="KW-0479">Metal-binding</keyword>
<comment type="function">
    <text evidence="1">Involved in peptidolytic degradation of cyclic heptapeptide hepatotoxin microcystin (MC).</text>
</comment>
<keyword evidence="1" id="KW-0378">Hydrolase</keyword>
<evidence type="ECO:0000313" key="5">
    <source>
        <dbReference type="Proteomes" id="UP001191082"/>
    </source>
</evidence>
<comment type="cofactor">
    <cofactor evidence="1">
        <name>Zn(2+)</name>
        <dbReference type="ChEBI" id="CHEBI:29105"/>
    </cofactor>
    <text evidence="1">Binds 1 zinc ion per subunit.</text>
</comment>
<reference evidence="4 5" key="1">
    <citation type="submission" date="2019-05" db="EMBL/GenBank/DDBJ databases">
        <title>Marivita sp. nov. isolated from sea sediment.</title>
        <authorList>
            <person name="Kim W."/>
        </authorList>
    </citation>
    <scope>NUCLEOTIDE SEQUENCE [LARGE SCALE GENOMIC DNA]</scope>
    <source>
        <strain evidence="4 5">CAU 1492</strain>
    </source>
</reference>
<feature type="domain" description="Microcystin LR degradation protein MlrC N-terminal" evidence="3">
    <location>
        <begin position="15"/>
        <end position="305"/>
    </location>
</feature>
<dbReference type="InterPro" id="IPR010799">
    <property type="entry name" value="MlrC_C"/>
</dbReference>
<sequence>MFLMRPDEKGVTPLKVFVAGALHESHSFNSVRTPLSAFEDAEPGSILGQPGLADTRTTEGGIISAARAFGWDLCFPFFAKAAPSGPVAAAAYDTLLARLLDELGKAMPVNGVILALHGSMFAENCPDTEGDMAARVRAVIGPDVPLALTLDCHANVSDLMGQSADIITSYRTTPHTDQRETAERVARLLDDAMHSRSAPHCHVGRLPMMAGLDMGRTVDPDGPMARLHVRARQIEARDPEVLEICLNAGFYYGDIAETGPSVVVIGNGDDARFQQIADDLILEAWETRDYFSLSFFTGPEAVAKAAADRPDPGAGPMILVDFTDGPFGGAHSDGTELLDLLLKADLPGTVIGPILDPQAVTDAAQAGTGATITLAIGGKTDPTYGGPPVTVTGQVSALNDGTYLRKGAYLTGSTGRMGDSACITSGNCRIVIISQRQQPEDREQYRIFGIDPEQANIIALKGQNHFRADFEPIARELVFVDTGCLVAVDYTIFPWSNIRRPIWPLDEVTLPSR</sequence>
<keyword evidence="1" id="KW-0482">Metalloprotease</keyword>
<feature type="domain" description="Microcystin LR degradation protein MlrC C-terminal" evidence="2">
    <location>
        <begin position="319"/>
        <end position="496"/>
    </location>
</feature>
<dbReference type="EMBL" id="VCPC01000002">
    <property type="protein sequence ID" value="TMV13547.1"/>
    <property type="molecule type" value="Genomic_DNA"/>
</dbReference>
<gene>
    <name evidence="4" type="ORF">FGK64_12490</name>
</gene>
<evidence type="ECO:0000259" key="2">
    <source>
        <dbReference type="Pfam" id="PF07171"/>
    </source>
</evidence>
<organism evidence="4 5">
    <name type="scientific">Arenibacterium halophilum</name>
    <dbReference type="NCBI Taxonomy" id="2583821"/>
    <lineage>
        <taxon>Bacteria</taxon>
        <taxon>Pseudomonadati</taxon>
        <taxon>Pseudomonadota</taxon>
        <taxon>Alphaproteobacteria</taxon>
        <taxon>Rhodobacterales</taxon>
        <taxon>Paracoccaceae</taxon>
        <taxon>Arenibacterium</taxon>
    </lineage>
</organism>
<evidence type="ECO:0000256" key="1">
    <source>
        <dbReference type="PIRNR" id="PIRNR012702"/>
    </source>
</evidence>
<comment type="similarity">
    <text evidence="1">Belongs to the peptidase M81 family.</text>
</comment>
<dbReference type="InterPro" id="IPR015995">
    <property type="entry name" value="MlrC_N"/>
</dbReference>
<name>A0ABY2XB14_9RHOB</name>
<dbReference type="Proteomes" id="UP001191082">
    <property type="component" value="Unassembled WGS sequence"/>
</dbReference>
<keyword evidence="5" id="KW-1185">Reference proteome</keyword>
<dbReference type="PIRSF" id="PIRSF012702">
    <property type="entry name" value="UCP012702"/>
    <property type="match status" value="1"/>
</dbReference>
<comment type="caution">
    <text evidence="4">The sequence shown here is derived from an EMBL/GenBank/DDBJ whole genome shotgun (WGS) entry which is preliminary data.</text>
</comment>
<protein>
    <recommendedName>
        <fullName evidence="1">Microcystinase C</fullName>
        <shortName evidence="1">MlrC</shortName>
    </recommendedName>
</protein>
<proteinExistence type="inferred from homology"/>
<evidence type="ECO:0000313" key="4">
    <source>
        <dbReference type="EMBL" id="TMV13547.1"/>
    </source>
</evidence>
<accession>A0ABY2XB14</accession>
<dbReference type="InterPro" id="IPR009197">
    <property type="entry name" value="MlrC"/>
</dbReference>